<dbReference type="Pfam" id="PF15495">
    <property type="entry name" value="Fimbrillin_C"/>
    <property type="match status" value="1"/>
</dbReference>
<organism evidence="3 4">
    <name type="scientific">Bacteroides coprosuis DSM 18011</name>
    <dbReference type="NCBI Taxonomy" id="679937"/>
    <lineage>
        <taxon>Bacteria</taxon>
        <taxon>Pseudomonadati</taxon>
        <taxon>Bacteroidota</taxon>
        <taxon>Bacteroidia</taxon>
        <taxon>Bacteroidales</taxon>
        <taxon>Bacteroidaceae</taxon>
        <taxon>Bacteroides</taxon>
    </lineage>
</organism>
<dbReference type="EMBL" id="CM001167">
    <property type="protein sequence ID" value="EGJ71898.1"/>
    <property type="molecule type" value="Genomic_DNA"/>
</dbReference>
<dbReference type="Proteomes" id="UP000018439">
    <property type="component" value="Chromosome"/>
</dbReference>
<keyword evidence="4" id="KW-1185">Reference proteome</keyword>
<feature type="domain" description="Minor fimbrium subunit Mfa1 C-terminal" evidence="2">
    <location>
        <begin position="351"/>
        <end position="451"/>
    </location>
</feature>
<evidence type="ECO:0000313" key="4">
    <source>
        <dbReference type="Proteomes" id="UP000018439"/>
    </source>
</evidence>
<protein>
    <submittedName>
        <fullName evidence="3">Mfa1 fimbrilin</fullName>
    </submittedName>
</protein>
<evidence type="ECO:0000256" key="1">
    <source>
        <dbReference type="SAM" id="MobiDB-lite"/>
    </source>
</evidence>
<dbReference type="GO" id="GO:0009418">
    <property type="term" value="C:pilus shaft"/>
    <property type="evidence" value="ECO:0007669"/>
    <property type="project" value="InterPro"/>
</dbReference>
<accession>F3ZR25</accession>
<dbReference type="STRING" id="679937.Bcop_1706"/>
<proteinExistence type="predicted"/>
<dbReference type="NCBIfam" id="NF038041">
    <property type="entry name" value="fim_Mfa1_fam"/>
    <property type="match status" value="1"/>
</dbReference>
<dbReference type="InterPro" id="IPR029140">
    <property type="entry name" value="Mfa1_C"/>
</dbReference>
<gene>
    <name evidence="3" type="ORF">Bcop_1706</name>
</gene>
<evidence type="ECO:0000313" key="3">
    <source>
        <dbReference type="EMBL" id="EGJ71898.1"/>
    </source>
</evidence>
<dbReference type="InterPro" id="IPR047786">
    <property type="entry name" value="Mfa1_fim"/>
</dbReference>
<name>F3ZR25_9BACE</name>
<dbReference type="Gene3D" id="2.60.40.3690">
    <property type="match status" value="1"/>
</dbReference>
<feature type="region of interest" description="Disordered" evidence="1">
    <location>
        <begin position="402"/>
        <end position="429"/>
    </location>
</feature>
<dbReference type="eggNOG" id="ENOG50339MN">
    <property type="taxonomic scope" value="Bacteria"/>
</dbReference>
<dbReference type="AlphaFoldDB" id="F3ZR25"/>
<sequence length="458" mass="50341">MKKLRIQTVILSAGISISVPGAASTRASLKHVWSGRDKIESVHVFLVNNEKVDYTRFDTSSFKIKEGILTFNKAVVATAGDIKAYVVLNATKDLAKKLIKSNAANFDDKFEEEIKKLASEISKSDKGEDLILMTNAKVSSLTIAPKVSQDKAISGVGNQIQVEVERVVARAIMTQSAAIASKIDVKNSKGDSVSQIEVTKLTYAVGLSNNSFFGMKKSSNLETPNYTYIPVNTPWNTEVVKIYDFSGLKQFTEVSKIESSVADKDSIKKALEEEAVSKFVLPVTHGEADYRKGNTTYFEVRAKFKPSAALADTEAKYTEGSDLFLGMTDGKFYADEKAAINAVKGGQKVRAYREGVMKYVLWLNPNVTPGSEVDQTKTKTSPTVRNQVYHVHITGFKEIGLPYNPLDPNEPTKPGTEDPGNPIDPTDPLELDKTYLSVKISVLDWGLNSYNMDLGNDY</sequence>
<reference evidence="3 4" key="1">
    <citation type="journal article" date="2011" name="Stand. Genomic Sci.">
        <title>Non-contiguous finished genome sequence of Bacteroides coprosuis type strain (PC139).</title>
        <authorList>
            <person name="Land M."/>
            <person name="Held B."/>
            <person name="Gronow S."/>
            <person name="Abt B."/>
            <person name="Lucas S."/>
            <person name="Del Rio T.G."/>
            <person name="Nolan M."/>
            <person name="Tice H."/>
            <person name="Cheng J.F."/>
            <person name="Pitluck S."/>
            <person name="Liolios K."/>
            <person name="Pagani I."/>
            <person name="Ivanova N."/>
            <person name="Mavromatis K."/>
            <person name="Mikhailova N."/>
            <person name="Pati A."/>
            <person name="Tapia R."/>
            <person name="Han C."/>
            <person name="Goodwin L."/>
            <person name="Chen A."/>
            <person name="Palaniappan K."/>
            <person name="Hauser L."/>
            <person name="Brambilla E.M."/>
            <person name="Rohde M."/>
            <person name="Goker M."/>
            <person name="Detter J.C."/>
            <person name="Woyke T."/>
            <person name="Bristow J."/>
            <person name="Eisen J.A."/>
            <person name="Markowitz V."/>
            <person name="Hugenholtz P."/>
            <person name="Kyrpides N.C."/>
            <person name="Klenk H.P."/>
            <person name="Lapidus A."/>
        </authorList>
    </citation>
    <scope>NUCLEOTIDE SEQUENCE [LARGE SCALE GENOMIC DNA]</scope>
    <source>
        <strain evidence="3 4">DSM 18011</strain>
    </source>
</reference>
<evidence type="ECO:0000259" key="2">
    <source>
        <dbReference type="Pfam" id="PF15495"/>
    </source>
</evidence>
<dbReference type="HOGENOM" id="CLU_492390_0_0_10"/>